<accession>A0A951UTQ2</accession>
<dbReference type="AlphaFoldDB" id="A0A951UTQ2"/>
<evidence type="ECO:0000313" key="4">
    <source>
        <dbReference type="Proteomes" id="UP000729701"/>
    </source>
</evidence>
<organism evidence="3 4">
    <name type="scientific">Cyanomargarita calcarea GSE-NOS-MK-12-04C</name>
    <dbReference type="NCBI Taxonomy" id="2839659"/>
    <lineage>
        <taxon>Bacteria</taxon>
        <taxon>Bacillati</taxon>
        <taxon>Cyanobacteriota</taxon>
        <taxon>Cyanophyceae</taxon>
        <taxon>Nostocales</taxon>
        <taxon>Cyanomargaritaceae</taxon>
        <taxon>Cyanomargarita</taxon>
    </lineage>
</organism>
<reference evidence="3" key="1">
    <citation type="submission" date="2021-05" db="EMBL/GenBank/DDBJ databases">
        <authorList>
            <person name="Pietrasiak N."/>
            <person name="Ward R."/>
            <person name="Stajich J.E."/>
            <person name="Kurbessoian T."/>
        </authorList>
    </citation>
    <scope>NUCLEOTIDE SEQUENCE</scope>
    <source>
        <strain evidence="3">GSE-NOS-MK-12-04C</strain>
    </source>
</reference>
<keyword evidence="1" id="KW-0472">Membrane</keyword>
<evidence type="ECO:0000259" key="2">
    <source>
        <dbReference type="Pfam" id="PF08378"/>
    </source>
</evidence>
<dbReference type="InterPro" id="IPR011335">
    <property type="entry name" value="Restrct_endonuc-II-like"/>
</dbReference>
<feature type="domain" description="NERD" evidence="2">
    <location>
        <begin position="80"/>
        <end position="186"/>
    </location>
</feature>
<comment type="caution">
    <text evidence="3">The sequence shown here is derived from an EMBL/GenBank/DDBJ whole genome shotgun (WGS) entry which is preliminary data.</text>
</comment>
<dbReference type="Pfam" id="PF08378">
    <property type="entry name" value="NERD"/>
    <property type="match status" value="1"/>
</dbReference>
<proteinExistence type="predicted"/>
<dbReference type="EMBL" id="JAHHGZ010000005">
    <property type="protein sequence ID" value="MBW4666945.1"/>
    <property type="molecule type" value="Genomic_DNA"/>
</dbReference>
<protein>
    <submittedName>
        <fullName evidence="3">NERD domain-containing protein</fullName>
    </submittedName>
</protein>
<name>A0A951UTQ2_9CYAN</name>
<reference evidence="3" key="2">
    <citation type="journal article" date="2022" name="Microbiol. Resour. Announc.">
        <title>Metagenome Sequencing to Explore Phylogenomics of Terrestrial Cyanobacteria.</title>
        <authorList>
            <person name="Ward R.D."/>
            <person name="Stajich J.E."/>
            <person name="Johansen J.R."/>
            <person name="Huntemann M."/>
            <person name="Clum A."/>
            <person name="Foster B."/>
            <person name="Foster B."/>
            <person name="Roux S."/>
            <person name="Palaniappan K."/>
            <person name="Varghese N."/>
            <person name="Mukherjee S."/>
            <person name="Reddy T.B.K."/>
            <person name="Daum C."/>
            <person name="Copeland A."/>
            <person name="Chen I.A."/>
            <person name="Ivanova N.N."/>
            <person name="Kyrpides N.C."/>
            <person name="Shapiro N."/>
            <person name="Eloe-Fadrosh E.A."/>
            <person name="Pietrasiak N."/>
        </authorList>
    </citation>
    <scope>NUCLEOTIDE SEQUENCE</scope>
    <source>
        <strain evidence="3">GSE-NOS-MK-12-04C</strain>
    </source>
</reference>
<keyword evidence="1" id="KW-1133">Transmembrane helix</keyword>
<dbReference type="Proteomes" id="UP000729701">
    <property type="component" value="Unassembled WGS sequence"/>
</dbReference>
<feature type="transmembrane region" description="Helical" evidence="1">
    <location>
        <begin position="49"/>
        <end position="65"/>
    </location>
</feature>
<dbReference type="InterPro" id="IPR011528">
    <property type="entry name" value="NERD"/>
</dbReference>
<keyword evidence="1" id="KW-0812">Transmembrane</keyword>
<feature type="transmembrane region" description="Helical" evidence="1">
    <location>
        <begin position="23"/>
        <end position="43"/>
    </location>
</feature>
<sequence>MPSTKKLPGENVRKLAAERQQSAMLRYAASIGVLVGTVMLFSILGTSSLGVLLSLGGLAGSYYLYRSGQHLMKRADDAQRGAKAETEVAELLRPLKRKGWQVEYNLRIKRWGDADVVLHSLKGNWYVVDVKSHGGTKVFEDSRLRKRYGRKIYYFKEGDLIDKVKGQAKEVKNLKGARSVTALLCFTKGDVDILGNKAGGVYVVAAADLVSILLRLDR</sequence>
<dbReference type="SUPFAM" id="SSF52980">
    <property type="entry name" value="Restriction endonuclease-like"/>
    <property type="match status" value="1"/>
</dbReference>
<gene>
    <name evidence="3" type="ORF">KME60_05745</name>
</gene>
<evidence type="ECO:0000256" key="1">
    <source>
        <dbReference type="SAM" id="Phobius"/>
    </source>
</evidence>
<evidence type="ECO:0000313" key="3">
    <source>
        <dbReference type="EMBL" id="MBW4666945.1"/>
    </source>
</evidence>